<dbReference type="EMBL" id="JARBJD010000164">
    <property type="protein sequence ID" value="KAK2949036.1"/>
    <property type="molecule type" value="Genomic_DNA"/>
</dbReference>
<protein>
    <submittedName>
        <fullName evidence="2">Uncharacterized protein</fullName>
    </submittedName>
</protein>
<feature type="transmembrane region" description="Helical" evidence="1">
    <location>
        <begin position="69"/>
        <end position="87"/>
    </location>
</feature>
<accession>A0ABQ9XAS4</accession>
<evidence type="ECO:0000256" key="1">
    <source>
        <dbReference type="SAM" id="Phobius"/>
    </source>
</evidence>
<keyword evidence="1" id="KW-1133">Transmembrane helix</keyword>
<proteinExistence type="predicted"/>
<evidence type="ECO:0000313" key="3">
    <source>
        <dbReference type="Proteomes" id="UP001281761"/>
    </source>
</evidence>
<feature type="transmembrane region" description="Helical" evidence="1">
    <location>
        <begin position="94"/>
        <end position="114"/>
    </location>
</feature>
<dbReference type="Proteomes" id="UP001281761">
    <property type="component" value="Unassembled WGS sequence"/>
</dbReference>
<keyword evidence="3" id="KW-1185">Reference proteome</keyword>
<sequence length="429" mass="48675">MVFYYIFLVASALATSLFAIVIHDMFVAFARSMLKRNQGVLLFILSIIFLVLTIATFVLSFMYSVGNELFIWVTVGIVIAEAILFLWHFVTSVSFLSTSAVLFFYSLFHLYSLFSNFRLKSDRSTAVPFPFLSSPYFSYTISGLIGLFALAAVCFVTFFRGGTMVEGAEIRRDGTLQTRPYSFLRLCAYWLLFPLFCTILVVNSTPSFNDSLASMQSGLRGMSWWSKQDNALIMSESLHVTCHFFRVDRNRSTELFYLNTTKPLLRWCFDVFLRPYGYKKLPMNAPSPAFFSEEVASQKDAHLCVGLEIRNDQNNLTTRWTASAVEIEDDDESHLELVLKSHHPTINRSALVLLLELGQLLECEASHILLGQFKSSKREEQFIQSVSQFGFEKPETAPSAASNASCVTYRYPDQIASFGPKRETMAEAF</sequence>
<keyword evidence="1" id="KW-0472">Membrane</keyword>
<evidence type="ECO:0000313" key="2">
    <source>
        <dbReference type="EMBL" id="KAK2949036.1"/>
    </source>
</evidence>
<keyword evidence="1" id="KW-0812">Transmembrane</keyword>
<name>A0ABQ9XAS4_9EUKA</name>
<organism evidence="2 3">
    <name type="scientific">Blattamonas nauphoetae</name>
    <dbReference type="NCBI Taxonomy" id="2049346"/>
    <lineage>
        <taxon>Eukaryota</taxon>
        <taxon>Metamonada</taxon>
        <taxon>Preaxostyla</taxon>
        <taxon>Oxymonadida</taxon>
        <taxon>Blattamonas</taxon>
    </lineage>
</organism>
<feature type="transmembrane region" description="Helical" evidence="1">
    <location>
        <begin position="6"/>
        <end position="28"/>
    </location>
</feature>
<feature type="transmembrane region" description="Helical" evidence="1">
    <location>
        <begin position="40"/>
        <end position="63"/>
    </location>
</feature>
<reference evidence="2 3" key="1">
    <citation type="journal article" date="2022" name="bioRxiv">
        <title>Genomics of Preaxostyla Flagellates Illuminates Evolutionary Transitions and the Path Towards Mitochondrial Loss.</title>
        <authorList>
            <person name="Novak L.V.F."/>
            <person name="Treitli S.C."/>
            <person name="Pyrih J."/>
            <person name="Halakuc P."/>
            <person name="Pipaliya S.V."/>
            <person name="Vacek V."/>
            <person name="Brzon O."/>
            <person name="Soukal P."/>
            <person name="Eme L."/>
            <person name="Dacks J.B."/>
            <person name="Karnkowska A."/>
            <person name="Elias M."/>
            <person name="Hampl V."/>
        </authorList>
    </citation>
    <scope>NUCLEOTIDE SEQUENCE [LARGE SCALE GENOMIC DNA]</scope>
    <source>
        <strain evidence="2">NAU3</strain>
        <tissue evidence="2">Gut</tissue>
    </source>
</reference>
<feature type="transmembrane region" description="Helical" evidence="1">
    <location>
        <begin position="136"/>
        <end position="162"/>
    </location>
</feature>
<feature type="transmembrane region" description="Helical" evidence="1">
    <location>
        <begin position="183"/>
        <end position="202"/>
    </location>
</feature>
<gene>
    <name evidence="2" type="ORF">BLNAU_16036</name>
</gene>
<comment type="caution">
    <text evidence="2">The sequence shown here is derived from an EMBL/GenBank/DDBJ whole genome shotgun (WGS) entry which is preliminary data.</text>
</comment>